<feature type="region of interest" description="Disordered" evidence="1">
    <location>
        <begin position="225"/>
        <end position="251"/>
    </location>
</feature>
<evidence type="ECO:0000313" key="6">
    <source>
        <dbReference type="Proteomes" id="UP000467132"/>
    </source>
</evidence>
<accession>A0A845QXN4</accession>
<gene>
    <name evidence="5" type="ORF">D3Z33_03450</name>
</gene>
<dbReference type="RefSeq" id="WP_160196399.1">
    <property type="nucleotide sequence ID" value="NZ_QXXA01000004.1"/>
</dbReference>
<evidence type="ECO:0000256" key="2">
    <source>
        <dbReference type="SAM" id="Phobius"/>
    </source>
</evidence>
<dbReference type="AlphaFoldDB" id="A0A845QXN4"/>
<dbReference type="Pfam" id="PF04536">
    <property type="entry name" value="TPM_phosphatase"/>
    <property type="match status" value="1"/>
</dbReference>
<keyword evidence="2" id="KW-0812">Transmembrane</keyword>
<dbReference type="OrthoDB" id="9810918at2"/>
<dbReference type="Proteomes" id="UP000467132">
    <property type="component" value="Unassembled WGS sequence"/>
</dbReference>
<organism evidence="5 6">
    <name type="scientific">Senegalia massiliensis</name>
    <dbReference type="NCBI Taxonomy" id="1720316"/>
    <lineage>
        <taxon>Bacteria</taxon>
        <taxon>Bacillati</taxon>
        <taxon>Bacillota</taxon>
        <taxon>Clostridia</taxon>
        <taxon>Eubacteriales</taxon>
        <taxon>Clostridiaceae</taxon>
        <taxon>Senegalia</taxon>
    </lineage>
</organism>
<evidence type="ECO:0000256" key="1">
    <source>
        <dbReference type="SAM" id="MobiDB-lite"/>
    </source>
</evidence>
<proteinExistence type="predicted"/>
<keyword evidence="2" id="KW-1133">Transmembrane helix</keyword>
<name>A0A845QXN4_9CLOT</name>
<keyword evidence="3" id="KW-0732">Signal</keyword>
<comment type="caution">
    <text evidence="5">The sequence shown here is derived from an EMBL/GenBank/DDBJ whole genome shotgun (WGS) entry which is preliminary data.</text>
</comment>
<evidence type="ECO:0000259" key="4">
    <source>
        <dbReference type="Pfam" id="PF04536"/>
    </source>
</evidence>
<dbReference type="PANTHER" id="PTHR30373:SF2">
    <property type="entry name" value="UPF0603 PROTEIN YGCG"/>
    <property type="match status" value="1"/>
</dbReference>
<reference evidence="5 6" key="1">
    <citation type="submission" date="2018-08" db="EMBL/GenBank/DDBJ databases">
        <title>Murine metabolic-syndrome-specific gut microbial biobank.</title>
        <authorList>
            <person name="Liu C."/>
        </authorList>
    </citation>
    <scope>NUCLEOTIDE SEQUENCE [LARGE SCALE GENOMIC DNA]</scope>
    <source>
        <strain evidence="5 6">583</strain>
    </source>
</reference>
<feature type="signal peptide" evidence="3">
    <location>
        <begin position="1"/>
        <end position="23"/>
    </location>
</feature>
<dbReference type="PANTHER" id="PTHR30373">
    <property type="entry name" value="UPF0603 PROTEIN YGCG"/>
    <property type="match status" value="1"/>
</dbReference>
<keyword evidence="6" id="KW-1185">Reference proteome</keyword>
<protein>
    <submittedName>
        <fullName evidence="5">TPM domain-containing protein</fullName>
    </submittedName>
</protein>
<dbReference type="EMBL" id="QXXA01000004">
    <property type="protein sequence ID" value="NBI05912.1"/>
    <property type="molecule type" value="Genomic_DNA"/>
</dbReference>
<evidence type="ECO:0000256" key="3">
    <source>
        <dbReference type="SAM" id="SignalP"/>
    </source>
</evidence>
<evidence type="ECO:0000313" key="5">
    <source>
        <dbReference type="EMBL" id="NBI05912.1"/>
    </source>
</evidence>
<feature type="transmembrane region" description="Helical" evidence="2">
    <location>
        <begin position="193"/>
        <end position="219"/>
    </location>
</feature>
<keyword evidence="2" id="KW-0472">Membrane</keyword>
<dbReference type="Gene3D" id="3.10.310.50">
    <property type="match status" value="1"/>
</dbReference>
<sequence>MIKKMLTILLLFSILFNFNISIAADFELPEPSYEYYVYDEANIIESDVEEHIINKNKNLYSKYGAQVVVVTVNSLQESSIEEFANELFREWGIGSSEEDNGVLLLVAPNEKRLRIEVGYGLEGALPDGKAGRIRDEYLNPNFRNGDYSKGILLAFDNITNEIENEYLGINQEDNIEENKPGEQSNGFSTLQKIFIGLLIIILIFIDFRFFGGFLTYMIIRSIGRGRGGSGRGGSGRGGGGSSGGGGASGGW</sequence>
<dbReference type="InterPro" id="IPR007621">
    <property type="entry name" value="TPM_dom"/>
</dbReference>
<feature type="chain" id="PRO_5032608759" evidence="3">
    <location>
        <begin position="24"/>
        <end position="251"/>
    </location>
</feature>
<feature type="domain" description="TPM" evidence="4">
    <location>
        <begin position="37"/>
        <end position="159"/>
    </location>
</feature>